<comment type="caution">
    <text evidence="1">The sequence shown here is derived from an EMBL/GenBank/DDBJ whole genome shotgun (WGS) entry which is preliminary data.</text>
</comment>
<evidence type="ECO:0000313" key="1">
    <source>
        <dbReference type="EMBL" id="KAK5971403.1"/>
    </source>
</evidence>
<dbReference type="EMBL" id="WIXE01017830">
    <property type="protein sequence ID" value="KAK5971403.1"/>
    <property type="molecule type" value="Genomic_DNA"/>
</dbReference>
<reference evidence="1 2" key="1">
    <citation type="submission" date="2019-10" db="EMBL/GenBank/DDBJ databases">
        <title>Assembly and Annotation for the nematode Trichostrongylus colubriformis.</title>
        <authorList>
            <person name="Martin J."/>
        </authorList>
    </citation>
    <scope>NUCLEOTIDE SEQUENCE [LARGE SCALE GENOMIC DNA]</scope>
    <source>
        <strain evidence="1">G859</strain>
        <tissue evidence="1">Whole worm</tissue>
    </source>
</reference>
<gene>
    <name evidence="1" type="ORF">GCK32_019960</name>
</gene>
<proteinExistence type="predicted"/>
<organism evidence="1 2">
    <name type="scientific">Trichostrongylus colubriformis</name>
    <name type="common">Black scour worm</name>
    <dbReference type="NCBI Taxonomy" id="6319"/>
    <lineage>
        <taxon>Eukaryota</taxon>
        <taxon>Metazoa</taxon>
        <taxon>Ecdysozoa</taxon>
        <taxon>Nematoda</taxon>
        <taxon>Chromadorea</taxon>
        <taxon>Rhabditida</taxon>
        <taxon>Rhabditina</taxon>
        <taxon>Rhabditomorpha</taxon>
        <taxon>Strongyloidea</taxon>
        <taxon>Trichostrongylidae</taxon>
        <taxon>Trichostrongylus</taxon>
    </lineage>
</organism>
<dbReference type="Proteomes" id="UP001331761">
    <property type="component" value="Unassembled WGS sequence"/>
</dbReference>
<keyword evidence="2" id="KW-1185">Reference proteome</keyword>
<evidence type="ECO:0000313" key="2">
    <source>
        <dbReference type="Proteomes" id="UP001331761"/>
    </source>
</evidence>
<accession>A0AAN8IIB0</accession>
<name>A0AAN8IIB0_TRICO</name>
<protein>
    <submittedName>
        <fullName evidence="1">Uncharacterized protein</fullName>
    </submittedName>
</protein>
<sequence>MPIQSRNDGHHIRKCSCMTMLTAQCAKTRGNHLIIFLDMEPPQLREQKPSVLGDMAHAHFLSFPYV</sequence>
<dbReference type="AlphaFoldDB" id="A0AAN8IIB0"/>